<proteinExistence type="predicted"/>
<name>A0ACC2UT80_9FUNG</name>
<protein>
    <submittedName>
        <fullName evidence="1">Uncharacterized protein</fullName>
    </submittedName>
</protein>
<accession>A0ACC2UT80</accession>
<reference evidence="1" key="1">
    <citation type="submission" date="2022-04" db="EMBL/GenBank/DDBJ databases">
        <title>Genome of the entomopathogenic fungus Entomophthora muscae.</title>
        <authorList>
            <person name="Elya C."/>
            <person name="Lovett B.R."/>
            <person name="Lee E."/>
            <person name="Macias A.M."/>
            <person name="Hajek A.E."/>
            <person name="De Bivort B.L."/>
            <person name="Kasson M.T."/>
            <person name="De Fine Licht H.H."/>
            <person name="Stajich J.E."/>
        </authorList>
    </citation>
    <scope>NUCLEOTIDE SEQUENCE</scope>
    <source>
        <strain evidence="1">Berkeley</strain>
    </source>
</reference>
<sequence>MKGNLFLFWFLVLLLTAVVGLEDPTPTIDWHNSSTNDAHQKESLVNGWFKYPSGHWGRKLHYGHNPTPPPAESLLVQPNTSFYLLTYLVGYYLLGCFSSLIGMFAYLGHLAMITVPIGLVIAGLNIGALAHQIGGLLPLKWVPDWGVSKQQAQPASKVLYKQICDPQSDYPATCSQTKKSTQIAKSNNMNKC</sequence>
<dbReference type="EMBL" id="QTSX02000011">
    <property type="protein sequence ID" value="KAJ9090248.1"/>
    <property type="molecule type" value="Genomic_DNA"/>
</dbReference>
<keyword evidence="2" id="KW-1185">Reference proteome</keyword>
<gene>
    <name evidence="1" type="ORF">DSO57_1004496</name>
</gene>
<evidence type="ECO:0000313" key="2">
    <source>
        <dbReference type="Proteomes" id="UP001165960"/>
    </source>
</evidence>
<organism evidence="1 2">
    <name type="scientific">Entomophthora muscae</name>
    <dbReference type="NCBI Taxonomy" id="34485"/>
    <lineage>
        <taxon>Eukaryota</taxon>
        <taxon>Fungi</taxon>
        <taxon>Fungi incertae sedis</taxon>
        <taxon>Zoopagomycota</taxon>
        <taxon>Entomophthoromycotina</taxon>
        <taxon>Entomophthoromycetes</taxon>
        <taxon>Entomophthorales</taxon>
        <taxon>Entomophthoraceae</taxon>
        <taxon>Entomophthora</taxon>
    </lineage>
</organism>
<dbReference type="Proteomes" id="UP001165960">
    <property type="component" value="Unassembled WGS sequence"/>
</dbReference>
<evidence type="ECO:0000313" key="1">
    <source>
        <dbReference type="EMBL" id="KAJ9090248.1"/>
    </source>
</evidence>
<comment type="caution">
    <text evidence="1">The sequence shown here is derived from an EMBL/GenBank/DDBJ whole genome shotgun (WGS) entry which is preliminary data.</text>
</comment>